<feature type="signal peptide" evidence="2">
    <location>
        <begin position="1"/>
        <end position="31"/>
    </location>
</feature>
<sequence>MYMDLSMLVHRTPCSVLLVVLCLSSLPTAISVQLRVNTDTNMSTNMSTPSYPAEPYCYNVNGICFLWASPCSGVVWCSELNALSTYDWFCPWGLRYATQSEWDGAYATLDSNRDTFFQKCAASQLDPRHDHCDYYNTFVREPDNSYNELVLVCPPAGTPTPSPTPSPTVAAGSPTASPTPSPTFDPTVGGTGAYPAEPYCYNVNGICFLWASPCSGVVWCSELNALSTYDWFCPWGLRYATQSEWDGAYATLDSNRDTFFQKCAASQLDPRHDHCDYYNTFVREPDNSYNELVLVCPPAGTPTPSPTPSPTVAAGSPTASPTPSPTFDPTAGGTGAYPAEPYCYNVNGICFLWASPCSGVVWCSELNALSTYDWFCPWGLRYATQSEWDGAYATLDSNRDTFFQKCAASQLDPRHDHCDYYNTFVREPDNSYNELVLVCPPAGTPTPSPTPSPTVAAGSPTASPTPSPTFDPTAGGTGAYPAEPYCYNVNGICFIWASPCSGVVWCSGLNALSTYDWFCPWGLRYATQSEWDGAYATLDSNRDTFFQKCAASQLDPRHDHCDYYNTFVREPDNSYNELVLVCPPAGTPTPSPTPSPTVAAGSPTASPTPSPTAGPLPSGGTSGGTGGPGQVDPSGKGDPHLQNVHGQRFDLMKPGQHVLINIPRGQRADRALLRVQAYARRLGGCADMYFQELNVTGSWAEFQQAGGYRYTVSEPGAKTSEWLAFEQVELKVVHGKTKRGLKYLNFYVKHLSRTSFSVGGLLGEDDHTAVTIPTAECSRRVALVELALGAQGGRIESSVAVASP</sequence>
<feature type="region of interest" description="Disordered" evidence="1">
    <location>
        <begin position="586"/>
        <end position="643"/>
    </location>
</feature>
<reference evidence="3" key="1">
    <citation type="submission" date="2023-10" db="EMBL/GenBank/DDBJ databases">
        <authorList>
            <person name="Chen Y."/>
            <person name="Shah S."/>
            <person name="Dougan E. K."/>
            <person name="Thang M."/>
            <person name="Chan C."/>
        </authorList>
    </citation>
    <scope>NUCLEOTIDE SEQUENCE [LARGE SCALE GENOMIC DNA]</scope>
</reference>
<feature type="region of interest" description="Disordered" evidence="1">
    <location>
        <begin position="301"/>
        <end position="331"/>
    </location>
</feature>
<protein>
    <submittedName>
        <fullName evidence="3">Uncharacterized protein</fullName>
    </submittedName>
</protein>
<feature type="region of interest" description="Disordered" evidence="1">
    <location>
        <begin position="158"/>
        <end position="184"/>
    </location>
</feature>
<evidence type="ECO:0000313" key="3">
    <source>
        <dbReference type="EMBL" id="CAK0800572.1"/>
    </source>
</evidence>
<dbReference type="PANTHER" id="PTHR48148">
    <property type="entry name" value="KERATINOCYTE PROLINE-RICH PROTEIN"/>
    <property type="match status" value="1"/>
</dbReference>
<feature type="compositionally biased region" description="Gly residues" evidence="1">
    <location>
        <begin position="620"/>
        <end position="629"/>
    </location>
</feature>
<accession>A0ABN9Q4B2</accession>
<dbReference type="EMBL" id="CAUYUJ010002392">
    <property type="protein sequence ID" value="CAK0800572.1"/>
    <property type="molecule type" value="Genomic_DNA"/>
</dbReference>
<name>A0ABN9Q4B2_9DINO</name>
<proteinExistence type="predicted"/>
<feature type="compositionally biased region" description="Low complexity" evidence="1">
    <location>
        <begin position="310"/>
        <end position="319"/>
    </location>
</feature>
<feature type="compositionally biased region" description="Low complexity" evidence="1">
    <location>
        <begin position="453"/>
        <end position="462"/>
    </location>
</feature>
<evidence type="ECO:0000256" key="2">
    <source>
        <dbReference type="SAM" id="SignalP"/>
    </source>
</evidence>
<evidence type="ECO:0000313" key="4">
    <source>
        <dbReference type="Proteomes" id="UP001189429"/>
    </source>
</evidence>
<organism evidence="3 4">
    <name type="scientific">Prorocentrum cordatum</name>
    <dbReference type="NCBI Taxonomy" id="2364126"/>
    <lineage>
        <taxon>Eukaryota</taxon>
        <taxon>Sar</taxon>
        <taxon>Alveolata</taxon>
        <taxon>Dinophyceae</taxon>
        <taxon>Prorocentrales</taxon>
        <taxon>Prorocentraceae</taxon>
        <taxon>Prorocentrum</taxon>
    </lineage>
</organism>
<feature type="region of interest" description="Disordered" evidence="1">
    <location>
        <begin position="444"/>
        <end position="474"/>
    </location>
</feature>
<keyword evidence="4" id="KW-1185">Reference proteome</keyword>
<comment type="caution">
    <text evidence="3">The sequence shown here is derived from an EMBL/GenBank/DDBJ whole genome shotgun (WGS) entry which is preliminary data.</text>
</comment>
<keyword evidence="2" id="KW-0732">Signal</keyword>
<feature type="compositionally biased region" description="Low complexity" evidence="1">
    <location>
        <begin position="596"/>
        <end position="605"/>
    </location>
</feature>
<dbReference type="Proteomes" id="UP001189429">
    <property type="component" value="Unassembled WGS sequence"/>
</dbReference>
<dbReference type="PANTHER" id="PTHR48148:SF2">
    <property type="entry name" value="PA14 DOMAIN-CONTAINING PROTEIN"/>
    <property type="match status" value="1"/>
</dbReference>
<feature type="compositionally biased region" description="Pro residues" evidence="1">
    <location>
        <begin position="586"/>
        <end position="595"/>
    </location>
</feature>
<gene>
    <name evidence="3" type="ORF">PCOR1329_LOCUS8687</name>
</gene>
<evidence type="ECO:0000256" key="1">
    <source>
        <dbReference type="SAM" id="MobiDB-lite"/>
    </source>
</evidence>
<feature type="compositionally biased region" description="Low complexity" evidence="1">
    <location>
        <begin position="167"/>
        <end position="176"/>
    </location>
</feature>
<feature type="chain" id="PRO_5045081101" evidence="2">
    <location>
        <begin position="32"/>
        <end position="804"/>
    </location>
</feature>